<organism evidence="1 2">
    <name type="scientific">Somion occarium</name>
    <dbReference type="NCBI Taxonomy" id="3059160"/>
    <lineage>
        <taxon>Eukaryota</taxon>
        <taxon>Fungi</taxon>
        <taxon>Dikarya</taxon>
        <taxon>Basidiomycota</taxon>
        <taxon>Agaricomycotina</taxon>
        <taxon>Agaricomycetes</taxon>
        <taxon>Polyporales</taxon>
        <taxon>Cerrenaceae</taxon>
        <taxon>Somion</taxon>
    </lineage>
</organism>
<sequence length="623" mass="71325">MVRLPVEVEELILDHCIVSDNKANMAFMYSCALVCRAWAPRAQYNLFSSVFLNNANSQLFISALHRNPHLKYVTRSLEIDPDADVCSILVPLVGRLEFLEELTTSLNLGKENPALYMIAAQFHSIRKLTIVIRDKIVSTRNLIRLICCFPFLKDLSIYIPAGSILTDNPCAATTKSQIHLRRLFLRCRGFSGTTRLFDWLANSPSAIIDLRELKMVFSSAEELHRHSDEIARLLSRTGRSFLETSIVVLQARIPDTVTLLNALAPSNSANTRVSYIKFSMRPLSPNTIEYSVLFQYPTQTIRIIWRWTTPCHYLYYACYAKCRGPVSPSNAWNHEFCPRRSPLVSQASETKSLIDKNECYDNITIITRRIMRFCTTRSCFSLPSCTSTVARYDCTPHVGSPYSRLPKSRCSCTHPSRRSWRIQSQLRTQNTIPGPTHLHRRVQAWPVQNVVSLRITSCCMAGDLVLTESHMKACRCRYTDERRLNLQYAAGSIIQPRGDNVSTHMVISSIFRWDLVILDCIVERNHPHMGWSMCECLWRSEWFSGVCPILQYCELIRIETHRSAILSCAMQPPLNLQTVLSLISHLILEYVFIFLYSTETSRTICRITSGPLGYGMSHGQRWR</sequence>
<dbReference type="Proteomes" id="UP001497453">
    <property type="component" value="Chromosome 5"/>
</dbReference>
<dbReference type="EMBL" id="OZ037948">
    <property type="protein sequence ID" value="CAL1710339.1"/>
    <property type="molecule type" value="Genomic_DNA"/>
</dbReference>
<accession>A0ABP1DTN0</accession>
<protein>
    <recommendedName>
        <fullName evidence="3">F-box domain-containing protein</fullName>
    </recommendedName>
</protein>
<evidence type="ECO:0000313" key="1">
    <source>
        <dbReference type="EMBL" id="CAL1710339.1"/>
    </source>
</evidence>
<keyword evidence="2" id="KW-1185">Reference proteome</keyword>
<evidence type="ECO:0000313" key="2">
    <source>
        <dbReference type="Proteomes" id="UP001497453"/>
    </source>
</evidence>
<gene>
    <name evidence="1" type="ORF">GFSPODELE1_LOCUS7774</name>
</gene>
<reference evidence="2" key="1">
    <citation type="submission" date="2024-04" db="EMBL/GenBank/DDBJ databases">
        <authorList>
            <person name="Shaw F."/>
            <person name="Minotto A."/>
        </authorList>
    </citation>
    <scope>NUCLEOTIDE SEQUENCE [LARGE SCALE GENOMIC DNA]</scope>
</reference>
<evidence type="ECO:0008006" key="3">
    <source>
        <dbReference type="Google" id="ProtNLM"/>
    </source>
</evidence>
<proteinExistence type="predicted"/>
<name>A0ABP1DTN0_9APHY</name>